<evidence type="ECO:0000256" key="4">
    <source>
        <dbReference type="ARBA" id="ARBA00022741"/>
    </source>
</evidence>
<keyword evidence="11" id="KW-1185">Reference proteome</keyword>
<dbReference type="GeneID" id="98300476"/>
<comment type="similarity">
    <text evidence="2 8">Belongs to the SAICAR synthetase family.</text>
</comment>
<dbReference type="EC" id="6.3.2.6" evidence="8"/>
<evidence type="ECO:0000259" key="9">
    <source>
        <dbReference type="Pfam" id="PF01259"/>
    </source>
</evidence>
<dbReference type="AlphaFoldDB" id="A0A087CGM0"/>
<dbReference type="InterPro" id="IPR001636">
    <property type="entry name" value="SAICAR_synth"/>
</dbReference>
<dbReference type="OrthoDB" id="9801549at2"/>
<organism evidence="10 11">
    <name type="scientific">Bifidobacterium psychraerophilum</name>
    <dbReference type="NCBI Taxonomy" id="218140"/>
    <lineage>
        <taxon>Bacteria</taxon>
        <taxon>Bacillati</taxon>
        <taxon>Actinomycetota</taxon>
        <taxon>Actinomycetes</taxon>
        <taxon>Bifidobacteriales</taxon>
        <taxon>Bifidobacteriaceae</taxon>
        <taxon>Bifidobacterium</taxon>
    </lineage>
</organism>
<evidence type="ECO:0000256" key="3">
    <source>
        <dbReference type="ARBA" id="ARBA00022598"/>
    </source>
</evidence>
<dbReference type="NCBIfam" id="TIGR00081">
    <property type="entry name" value="purC"/>
    <property type="match status" value="1"/>
</dbReference>
<dbReference type="GO" id="GO:0009236">
    <property type="term" value="P:cobalamin biosynthetic process"/>
    <property type="evidence" value="ECO:0007669"/>
    <property type="project" value="InterPro"/>
</dbReference>
<dbReference type="CDD" id="cd01415">
    <property type="entry name" value="SAICAR_synt_PurC"/>
    <property type="match status" value="1"/>
</dbReference>
<protein>
    <recommendedName>
        <fullName evidence="8">Phosphoribosylaminoimidazole-succinocarboxamide synthase</fullName>
        <ecNumber evidence="8">6.3.2.6</ecNumber>
    </recommendedName>
    <alternativeName>
        <fullName evidence="8">SAICAR synthetase</fullName>
    </alternativeName>
</protein>
<dbReference type="GO" id="GO:0005524">
    <property type="term" value="F:ATP binding"/>
    <property type="evidence" value="ECO:0007669"/>
    <property type="project" value="UniProtKB-KW"/>
</dbReference>
<reference evidence="10 11" key="1">
    <citation type="submission" date="2014-03" db="EMBL/GenBank/DDBJ databases">
        <title>Genomics of Bifidobacteria.</title>
        <authorList>
            <person name="Ventura M."/>
            <person name="Milani C."/>
            <person name="Lugli G.A."/>
        </authorList>
    </citation>
    <scope>NUCLEOTIDE SEQUENCE [LARGE SCALE GENOMIC DNA]</scope>
    <source>
        <strain evidence="10 11">LMG 21775</strain>
    </source>
</reference>
<evidence type="ECO:0000256" key="1">
    <source>
        <dbReference type="ARBA" id="ARBA00004672"/>
    </source>
</evidence>
<dbReference type="Proteomes" id="UP000029050">
    <property type="component" value="Unassembled WGS sequence"/>
</dbReference>
<keyword evidence="4 8" id="KW-0547">Nucleotide-binding</keyword>
<dbReference type="InterPro" id="IPR050089">
    <property type="entry name" value="SAICAR_synthetase"/>
</dbReference>
<dbReference type="Gene3D" id="3.30.470.20">
    <property type="entry name" value="ATP-grasp fold, B domain"/>
    <property type="match status" value="1"/>
</dbReference>
<comment type="pathway">
    <text evidence="1 8">Purine metabolism; IMP biosynthesis via de novo pathway; 5-amino-1-(5-phospho-D-ribosyl)imidazole-4-carboxamide from 5-amino-1-(5-phospho-D-ribosyl)imidazole-4-carboxylate: step 1/2.</text>
</comment>
<evidence type="ECO:0000256" key="7">
    <source>
        <dbReference type="ARBA" id="ARBA00048475"/>
    </source>
</evidence>
<keyword evidence="3 8" id="KW-0436">Ligase</keyword>
<dbReference type="SUPFAM" id="SSF56104">
    <property type="entry name" value="SAICAR synthase-like"/>
    <property type="match status" value="1"/>
</dbReference>
<dbReference type="UniPathway" id="UPA00074">
    <property type="reaction ID" value="UER00131"/>
</dbReference>
<evidence type="ECO:0000256" key="6">
    <source>
        <dbReference type="ARBA" id="ARBA00022840"/>
    </source>
</evidence>
<dbReference type="Gene3D" id="3.30.200.20">
    <property type="entry name" value="Phosphorylase Kinase, domain 1"/>
    <property type="match status" value="1"/>
</dbReference>
<accession>A0A087CGM0</accession>
<proteinExistence type="inferred from homology"/>
<dbReference type="HAMAP" id="MF_00137">
    <property type="entry name" value="SAICAR_synth"/>
    <property type="match status" value="1"/>
</dbReference>
<dbReference type="GO" id="GO:0004639">
    <property type="term" value="F:phosphoribosylaminoimidazolesuccinocarboxamide synthase activity"/>
    <property type="evidence" value="ECO:0007669"/>
    <property type="project" value="UniProtKB-UniRule"/>
</dbReference>
<name>A0A087CGM0_9BIFI</name>
<dbReference type="InterPro" id="IPR033934">
    <property type="entry name" value="SAICAR_synt_PurC"/>
</dbReference>
<comment type="catalytic activity">
    <reaction evidence="7 8">
        <text>5-amino-1-(5-phospho-D-ribosyl)imidazole-4-carboxylate + L-aspartate + ATP = (2S)-2-[5-amino-1-(5-phospho-beta-D-ribosyl)imidazole-4-carboxamido]succinate + ADP + phosphate + 2 H(+)</text>
        <dbReference type="Rhea" id="RHEA:22628"/>
        <dbReference type="ChEBI" id="CHEBI:15378"/>
        <dbReference type="ChEBI" id="CHEBI:29991"/>
        <dbReference type="ChEBI" id="CHEBI:30616"/>
        <dbReference type="ChEBI" id="CHEBI:43474"/>
        <dbReference type="ChEBI" id="CHEBI:58443"/>
        <dbReference type="ChEBI" id="CHEBI:77657"/>
        <dbReference type="ChEBI" id="CHEBI:456216"/>
        <dbReference type="EC" id="6.3.2.6"/>
    </reaction>
</comment>
<dbReference type="RefSeq" id="WP_051921772.1">
    <property type="nucleotide sequence ID" value="NZ_JGZI01000009.1"/>
</dbReference>
<comment type="caution">
    <text evidence="10">The sequence shown here is derived from an EMBL/GenBank/DDBJ whole genome shotgun (WGS) entry which is preliminary data.</text>
</comment>
<dbReference type="GO" id="GO:0006189">
    <property type="term" value="P:'de novo' IMP biosynthetic process"/>
    <property type="evidence" value="ECO:0007669"/>
    <property type="project" value="UniProtKB-UniRule"/>
</dbReference>
<evidence type="ECO:0000256" key="2">
    <source>
        <dbReference type="ARBA" id="ARBA00010190"/>
    </source>
</evidence>
<dbReference type="PANTHER" id="PTHR43599">
    <property type="entry name" value="MULTIFUNCTIONAL PROTEIN ADE2"/>
    <property type="match status" value="1"/>
</dbReference>
<dbReference type="STRING" id="218140.BPSY_1271"/>
<feature type="domain" description="SAICAR synthetase/ADE2 N-terminal" evidence="9">
    <location>
        <begin position="6"/>
        <end position="239"/>
    </location>
</feature>
<evidence type="ECO:0000256" key="8">
    <source>
        <dbReference type="HAMAP-Rule" id="MF_00137"/>
    </source>
</evidence>
<dbReference type="PANTHER" id="PTHR43599:SF3">
    <property type="entry name" value="SI:DKEY-6E2.2"/>
    <property type="match status" value="1"/>
</dbReference>
<dbReference type="FunFam" id="3.30.470.20:FF:000006">
    <property type="entry name" value="Phosphoribosylaminoimidazole-succinocarboxamide synthase"/>
    <property type="match status" value="1"/>
</dbReference>
<keyword evidence="6 8" id="KW-0067">ATP-binding</keyword>
<gene>
    <name evidence="8" type="primary">purC</name>
    <name evidence="10" type="ORF">BPSY_1271</name>
</gene>
<evidence type="ECO:0000256" key="5">
    <source>
        <dbReference type="ARBA" id="ARBA00022755"/>
    </source>
</evidence>
<dbReference type="eggNOG" id="COG0152">
    <property type="taxonomic scope" value="Bacteria"/>
</dbReference>
<dbReference type="EMBL" id="JGZI01000009">
    <property type="protein sequence ID" value="KFI82420.1"/>
    <property type="molecule type" value="Genomic_DNA"/>
</dbReference>
<evidence type="ECO:0000313" key="10">
    <source>
        <dbReference type="EMBL" id="KFI82420.1"/>
    </source>
</evidence>
<dbReference type="Pfam" id="PF01259">
    <property type="entry name" value="SAICAR_synt"/>
    <property type="match status" value="1"/>
</dbReference>
<evidence type="ECO:0000313" key="11">
    <source>
        <dbReference type="Proteomes" id="UP000029050"/>
    </source>
</evidence>
<sequence>MEKLDLLYQGKAKKLYATDDQDVLWVEYMNQATAGNGAKKEQIEGKGHLNNEITSLMFRLLAKRGIASHFVKQLSGTEQLVRKMTMFPLEIVMRNVAAGSFATRYGVKEGTVLSKPVLEFFYKSDELNDPFINNDDILALELATEEQLEIISAKAREINQALLAIFSSIDVRLVDFKIEMGITSDGMILLADEITPDTCRLWDEQGQGEDSEAIEHLDKDLFRRDLGSIIPAYEEILTRLQGLESPEACGGNCHCKH</sequence>
<keyword evidence="5 8" id="KW-0658">Purine biosynthesis</keyword>
<dbReference type="InterPro" id="IPR028923">
    <property type="entry name" value="SAICAR_synt/ADE2_N"/>
</dbReference>